<evidence type="ECO:0000256" key="4">
    <source>
        <dbReference type="ARBA" id="ARBA00023163"/>
    </source>
</evidence>
<evidence type="ECO:0000313" key="6">
    <source>
        <dbReference type="EMBL" id="KAL0951062.1"/>
    </source>
</evidence>
<accession>A0ABR3J6D2</accession>
<dbReference type="PANTHER" id="PTHR47338:SF29">
    <property type="entry name" value="ZN(2)-C6 FUNGAL-TYPE DOMAIN-CONTAINING PROTEIN"/>
    <property type="match status" value="1"/>
</dbReference>
<keyword evidence="2" id="KW-0479">Metal-binding</keyword>
<proteinExistence type="predicted"/>
<gene>
    <name evidence="6" type="ORF">HGRIS_007801</name>
</gene>
<dbReference type="InterPro" id="IPR050815">
    <property type="entry name" value="TF_fung"/>
</dbReference>
<dbReference type="CDD" id="cd12148">
    <property type="entry name" value="fungal_TF_MHR"/>
    <property type="match status" value="1"/>
</dbReference>
<keyword evidence="3" id="KW-0805">Transcription regulation</keyword>
<reference evidence="7" key="1">
    <citation type="submission" date="2024-06" db="EMBL/GenBank/DDBJ databases">
        <title>Multi-omics analyses provide insights into the biosynthesis of the anticancer antibiotic pleurotin in Hohenbuehelia grisea.</title>
        <authorList>
            <person name="Weaver J.A."/>
            <person name="Alberti F."/>
        </authorList>
    </citation>
    <scope>NUCLEOTIDE SEQUENCE [LARGE SCALE GENOMIC DNA]</scope>
    <source>
        <strain evidence="7">T-177</strain>
    </source>
</reference>
<evidence type="ECO:0000256" key="5">
    <source>
        <dbReference type="ARBA" id="ARBA00023242"/>
    </source>
</evidence>
<evidence type="ECO:0000256" key="2">
    <source>
        <dbReference type="ARBA" id="ARBA00022723"/>
    </source>
</evidence>
<comment type="caution">
    <text evidence="6">The sequence shown here is derived from an EMBL/GenBank/DDBJ whole genome shotgun (WGS) entry which is preliminary data.</text>
</comment>
<name>A0ABR3J6D2_9AGAR</name>
<keyword evidence="5" id="KW-0539">Nucleus</keyword>
<evidence type="ECO:0008006" key="8">
    <source>
        <dbReference type="Google" id="ProtNLM"/>
    </source>
</evidence>
<evidence type="ECO:0000256" key="1">
    <source>
        <dbReference type="ARBA" id="ARBA00004123"/>
    </source>
</evidence>
<protein>
    <recommendedName>
        <fullName evidence="8">Transcription factor domain-containing protein</fullName>
    </recommendedName>
</protein>
<organism evidence="6 7">
    <name type="scientific">Hohenbuehelia grisea</name>
    <dbReference type="NCBI Taxonomy" id="104357"/>
    <lineage>
        <taxon>Eukaryota</taxon>
        <taxon>Fungi</taxon>
        <taxon>Dikarya</taxon>
        <taxon>Basidiomycota</taxon>
        <taxon>Agaricomycotina</taxon>
        <taxon>Agaricomycetes</taxon>
        <taxon>Agaricomycetidae</taxon>
        <taxon>Agaricales</taxon>
        <taxon>Pleurotineae</taxon>
        <taxon>Pleurotaceae</taxon>
        <taxon>Hohenbuehelia</taxon>
    </lineage>
</organism>
<evidence type="ECO:0000313" key="7">
    <source>
        <dbReference type="Proteomes" id="UP001556367"/>
    </source>
</evidence>
<comment type="subcellular location">
    <subcellularLocation>
        <location evidence="1">Nucleus</location>
    </subcellularLocation>
</comment>
<keyword evidence="4" id="KW-0804">Transcription</keyword>
<dbReference type="PANTHER" id="PTHR47338">
    <property type="entry name" value="ZN(II)2CYS6 TRANSCRIPTION FACTOR (EUROFUNG)-RELATED"/>
    <property type="match status" value="1"/>
</dbReference>
<dbReference type="EMBL" id="JASNQZ010000011">
    <property type="protein sequence ID" value="KAL0951062.1"/>
    <property type="molecule type" value="Genomic_DNA"/>
</dbReference>
<evidence type="ECO:0000256" key="3">
    <source>
        <dbReference type="ARBA" id="ARBA00023015"/>
    </source>
</evidence>
<sequence length="367" mass="40874">MLPPLHSIGKSIRPPSILPPARTVIEDEMRRNTFWLAYATERLQGLGHGWVHCLDDQDVTQLLPLRGDQFVDGTLVLPSDRQWAHSKDLILCHPPGQIDSFILYVKGTIMISKVKSFNMRFRAKHFSGDPSVAAPDNEHAESSDYADPRGSPAWVELDEMVSRFRACFPSQLRNPISDGVVDSHLYSACLMPHCASIVLHDPHAEVKHRGCLSALKILTSARSVLDLIYTVWSTSYDISLLDPFCYFCWFVAGRVLVRFLKAAQEAQSSDQVSTLQGELDFVHGAIAKAGERIPMAYRFARMLHDLIIAHCGPQSAPTANPAYPGPLPELLAGPRTNLVQLFETSVVNKNIVQDNLYDPSSFLSMLQ</sequence>
<dbReference type="Proteomes" id="UP001556367">
    <property type="component" value="Unassembled WGS sequence"/>
</dbReference>
<keyword evidence="7" id="KW-1185">Reference proteome</keyword>